<evidence type="ECO:0000313" key="1">
    <source>
        <dbReference type="EMBL" id="KFX73037.1"/>
    </source>
</evidence>
<organism evidence="1">
    <name type="scientific">Bacteroides fragilis</name>
    <dbReference type="NCBI Taxonomy" id="817"/>
    <lineage>
        <taxon>Bacteria</taxon>
        <taxon>Pseudomonadati</taxon>
        <taxon>Bacteroidota</taxon>
        <taxon>Bacteroidia</taxon>
        <taxon>Bacteroidales</taxon>
        <taxon>Bacteroidaceae</taxon>
        <taxon>Bacteroides</taxon>
    </lineage>
</organism>
<dbReference type="SUPFAM" id="SSF53756">
    <property type="entry name" value="UDP-Glycosyltransferase/glycogen phosphorylase"/>
    <property type="match status" value="1"/>
</dbReference>
<comment type="caution">
    <text evidence="1">The sequence shown here is derived from an EMBL/GenBank/DDBJ whole genome shotgun (WGS) entry which is preliminary data.</text>
</comment>
<accession>A0A0I9S5R8</accession>
<evidence type="ECO:0008006" key="2">
    <source>
        <dbReference type="Google" id="ProtNLM"/>
    </source>
</evidence>
<dbReference type="EMBL" id="JMZZ02000225">
    <property type="protein sequence ID" value="KFX73037.1"/>
    <property type="molecule type" value="Genomic_DNA"/>
</dbReference>
<name>A0A0I9S5R8_BACFG</name>
<dbReference type="Gene3D" id="3.40.50.2000">
    <property type="entry name" value="Glycogen Phosphorylase B"/>
    <property type="match status" value="1"/>
</dbReference>
<proteinExistence type="predicted"/>
<protein>
    <recommendedName>
        <fullName evidence="2">Glycosyl transferases group 1 family protein</fullName>
    </recommendedName>
</protein>
<dbReference type="AlphaFoldDB" id="A0A0I9S5R8"/>
<dbReference type="PATRIC" id="fig|817.53.peg.4578"/>
<gene>
    <name evidence="1" type="ORF">EE52_0222125</name>
</gene>
<reference evidence="1" key="1">
    <citation type="book" date="2014" name="THE 24TH EUROPEAN CONGRESS OF CLINICAL MICROBIOLOGY AND INFECTIOUS DISEASES" publisher="ECCMID 2014" city="Barcelona, Spain">
        <title>Identification of resistance genes in three multidrug-resistant Bacteroides fragilis isolates by whole genome sequencing.</title>
        <editorList>
            <person name="Unknown"/>
            <person name="A."/>
        </editorList>
        <authorList>
            <person name="Sydenham T.V."/>
            <person name="Hasman H."/>
            <person name="Wang M."/>
            <person name="Soki J."/>
            <person name="Nagy E."/>
            <person name="Justesen U.S."/>
        </authorList>
    </citation>
    <scope>NUCLEOTIDE SEQUENCE</scope>
    <source>
        <strain evidence="1">DCMOUH0018B</strain>
    </source>
</reference>
<reference evidence="1" key="2">
    <citation type="submission" date="2014-07" db="EMBL/GenBank/DDBJ databases">
        <title>Genetics and epidemiology of antimicrobial resistance in B. fragilis group.</title>
        <authorList>
            <person name="Sydenham T.V."/>
            <person name="Hasman H."/>
            <person name="Kemp M."/>
            <person name="Justesen U.S."/>
        </authorList>
    </citation>
    <scope>NUCLEOTIDE SEQUENCE [LARGE SCALE GENOMIC DNA]</scope>
    <source>
        <strain evidence="1">DCMOUH0018B</strain>
    </source>
</reference>
<sequence>MLNDSGYAVDIISTSQTLNKKCYKGHRGRFGCNTIRWFPTTWRGRAVLKVINVLVMRFSILLYLLNSIKRNEKIIIYHSIGNLWMLPILKKIKKAFIIEEVEEIYGDIFNEPKTSKKEKKMLQCASAYIYPTKLLDNIVNKNNKPYVVVHGAYKDNSKDFFIDDVMDESSNFDKDIFHVGYTGILDPKKGCINILMSAKYLDSSFHIHLLGFGNAEEVDAVEKIVNEYRSNSTIKCKVSYDGVRRGEAYVKYLKKLNLGVCPVDASQDFINTQFPSKVITYLVSGLPVLCSEAKSVMSSDVADAIMFYKGNSPQHIANAIMEFKENQKLTDPTELIRQCDKNFRKHLLAIIKD</sequence>